<name>A0A1J4MQ93_9CRYT</name>
<dbReference type="OrthoDB" id="19419at2759"/>
<dbReference type="InterPro" id="IPR002164">
    <property type="entry name" value="NAP_family"/>
</dbReference>
<dbReference type="GO" id="GO:0051262">
    <property type="term" value="P:protein tetramerization"/>
    <property type="evidence" value="ECO:0007669"/>
    <property type="project" value="InterPro"/>
</dbReference>
<evidence type="ECO:0000313" key="5">
    <source>
        <dbReference type="Proteomes" id="UP000186804"/>
    </source>
</evidence>
<evidence type="ECO:0000313" key="4">
    <source>
        <dbReference type="EMBL" id="OII75061.1"/>
    </source>
</evidence>
<sequence length="228" mass="27149">MKRQKTSSDEDGSSLKQRAYSESQSIEDILVEFEDIDHKLMNLDRECAKEQMKIQRKFDEKKRPILEERKKVIEKIPRFWYDTLCRHPLIAEHIHSEDLDILKHLKHIELDDNLDDEGSYCISLIFDEGVSDIMEPLVLKKHIIYKDDEEKVQEVTTIKWKSVSPKTLITEKINKMEGDIDKEKLNFSIFDFFDKDFNHNVDIGDIIRRDIFHAPLLYYCDNEQAEEE</sequence>
<accession>A0A1J4MQ93</accession>
<dbReference type="Gene3D" id="3.30.1120.90">
    <property type="entry name" value="Nucleosome assembly protein"/>
    <property type="match status" value="1"/>
</dbReference>
<dbReference type="Pfam" id="PF00956">
    <property type="entry name" value="NAP"/>
    <property type="match status" value="1"/>
</dbReference>
<gene>
    <name evidence="4" type="ORF">cand_004220</name>
</gene>
<dbReference type="GO" id="GO:0005634">
    <property type="term" value="C:nucleus"/>
    <property type="evidence" value="ECO:0007669"/>
    <property type="project" value="InterPro"/>
</dbReference>
<dbReference type="Proteomes" id="UP000186804">
    <property type="component" value="Unassembled WGS sequence"/>
</dbReference>
<evidence type="ECO:0000256" key="1">
    <source>
        <dbReference type="ARBA" id="ARBA00009947"/>
    </source>
</evidence>
<comment type="similarity">
    <text evidence="1 2">Belongs to the nucleosome assembly protein (NAP) family.</text>
</comment>
<reference evidence="4 5" key="1">
    <citation type="submission" date="2016-10" db="EMBL/GenBank/DDBJ databases">
        <title>Reductive evolution of mitochondrial metabolism and differential evolution of invasion-related proteins in Cryptosporidium.</title>
        <authorList>
            <person name="Liu S."/>
            <person name="Roellig D.M."/>
            <person name="Guo Y."/>
            <person name="Li N."/>
            <person name="Frace M.A."/>
            <person name="Tang K."/>
            <person name="Zhang L."/>
            <person name="Feng Y."/>
            <person name="Xiao L."/>
        </authorList>
    </citation>
    <scope>NUCLEOTIDE SEQUENCE [LARGE SCALE GENOMIC DNA]</scope>
    <source>
        <strain evidence="4">30847</strain>
    </source>
</reference>
<dbReference type="Gene3D" id="4.10.170.10">
    <property type="entry name" value="p53-like tetramerisation domain"/>
    <property type="match status" value="1"/>
</dbReference>
<dbReference type="GeneID" id="92364607"/>
<protein>
    <submittedName>
        <fullName evidence="4">Nucleosome assembly protein</fullName>
    </submittedName>
</protein>
<dbReference type="SUPFAM" id="SSF143113">
    <property type="entry name" value="NAP-like"/>
    <property type="match status" value="1"/>
</dbReference>
<dbReference type="VEuPathDB" id="CryptoDB:cand_004220"/>
<dbReference type="RefSeq" id="XP_067067331.1">
    <property type="nucleotide sequence ID" value="XM_067210665.1"/>
</dbReference>
<dbReference type="GO" id="GO:0006334">
    <property type="term" value="P:nucleosome assembly"/>
    <property type="evidence" value="ECO:0007669"/>
    <property type="project" value="InterPro"/>
</dbReference>
<organism evidence="4 5">
    <name type="scientific">Cryptosporidium andersoni</name>
    <dbReference type="NCBI Taxonomy" id="117008"/>
    <lineage>
        <taxon>Eukaryota</taxon>
        <taxon>Sar</taxon>
        <taxon>Alveolata</taxon>
        <taxon>Apicomplexa</taxon>
        <taxon>Conoidasida</taxon>
        <taxon>Coccidia</taxon>
        <taxon>Eucoccidiorida</taxon>
        <taxon>Eimeriorina</taxon>
        <taxon>Cryptosporidiidae</taxon>
        <taxon>Cryptosporidium</taxon>
    </lineage>
</organism>
<evidence type="ECO:0000256" key="3">
    <source>
        <dbReference type="SAM" id="MobiDB-lite"/>
    </source>
</evidence>
<feature type="region of interest" description="Disordered" evidence="3">
    <location>
        <begin position="1"/>
        <end position="22"/>
    </location>
</feature>
<dbReference type="AlphaFoldDB" id="A0A1J4MQ93"/>
<keyword evidence="5" id="KW-1185">Reference proteome</keyword>
<dbReference type="InterPro" id="IPR037231">
    <property type="entry name" value="NAP-like_sf"/>
</dbReference>
<proteinExistence type="inferred from homology"/>
<dbReference type="InterPro" id="IPR036674">
    <property type="entry name" value="p53_tetramer_sf"/>
</dbReference>
<evidence type="ECO:0000256" key="2">
    <source>
        <dbReference type="RuleBase" id="RU003876"/>
    </source>
</evidence>
<dbReference type="EMBL" id="LRBS01000091">
    <property type="protein sequence ID" value="OII75061.1"/>
    <property type="molecule type" value="Genomic_DNA"/>
</dbReference>
<dbReference type="PANTHER" id="PTHR11875">
    <property type="entry name" value="TESTIS-SPECIFIC Y-ENCODED PROTEIN"/>
    <property type="match status" value="1"/>
</dbReference>
<comment type="caution">
    <text evidence="4">The sequence shown here is derived from an EMBL/GenBank/DDBJ whole genome shotgun (WGS) entry which is preliminary data.</text>
</comment>